<protein>
    <recommendedName>
        <fullName evidence="2">2EXR domain-containing protein</fullName>
    </recommendedName>
</protein>
<accession>A0ABR1HYX1</accession>
<comment type="caution">
    <text evidence="3">The sequence shown here is derived from an EMBL/GenBank/DDBJ whole genome shotgun (WGS) entry which is preliminary data.</text>
</comment>
<evidence type="ECO:0000259" key="2">
    <source>
        <dbReference type="Pfam" id="PF20150"/>
    </source>
</evidence>
<feature type="region of interest" description="Disordered" evidence="1">
    <location>
        <begin position="1"/>
        <end position="25"/>
    </location>
</feature>
<dbReference type="PANTHER" id="PTHR35910:SF6">
    <property type="entry name" value="2EXR DOMAIN-CONTAINING PROTEIN"/>
    <property type="match status" value="1"/>
</dbReference>
<dbReference type="PANTHER" id="PTHR35910">
    <property type="entry name" value="2EXR DOMAIN-CONTAINING PROTEIN"/>
    <property type="match status" value="1"/>
</dbReference>
<organism evidence="3 4">
    <name type="scientific">Neonectria magnoliae</name>
    <dbReference type="NCBI Taxonomy" id="2732573"/>
    <lineage>
        <taxon>Eukaryota</taxon>
        <taxon>Fungi</taxon>
        <taxon>Dikarya</taxon>
        <taxon>Ascomycota</taxon>
        <taxon>Pezizomycotina</taxon>
        <taxon>Sordariomycetes</taxon>
        <taxon>Hypocreomycetidae</taxon>
        <taxon>Hypocreales</taxon>
        <taxon>Nectriaceae</taxon>
        <taxon>Neonectria</taxon>
    </lineage>
</organism>
<proteinExistence type="predicted"/>
<feature type="domain" description="2EXR" evidence="2">
    <location>
        <begin position="27"/>
        <end position="97"/>
    </location>
</feature>
<dbReference type="EMBL" id="JAZAVK010000075">
    <property type="protein sequence ID" value="KAK7425823.1"/>
    <property type="molecule type" value="Genomic_DNA"/>
</dbReference>
<gene>
    <name evidence="3" type="ORF">QQZ08_007672</name>
</gene>
<dbReference type="InterPro" id="IPR045518">
    <property type="entry name" value="2EXR"/>
</dbReference>
<evidence type="ECO:0000256" key="1">
    <source>
        <dbReference type="SAM" id="MobiDB-lite"/>
    </source>
</evidence>
<name>A0ABR1HYX1_9HYPO</name>
<sequence>MIPIQSLLSNGTEDPSSSSSTSSSIANFGSLPTELRLKIWSLAVEPRVVLFGDLIQNHRSYPLPTVTQLNAEARTETRQEYDLIGSGSYFDFSRDILVCDHKIPDQAPDPFLEGLATRVKKLAYWDCFPDDGRVDGPYHYSIYLSVCYRQQDFGKIDFDRFWFPNLEDLWIVKVGEIDPAWMIHVDTKASYEMRLKELARQFRYWVDENIIEMAPLDLNDPEARAVLNEGRCGKVDCHELNQGRSKMVSKVMFIDGKYEAPADGKEWVRILPWHVDEEKVKGSRTCENRMRWVLVERILTFDLRWEGWSESGWEVRRHVRAQK</sequence>
<evidence type="ECO:0000313" key="4">
    <source>
        <dbReference type="Proteomes" id="UP001498421"/>
    </source>
</evidence>
<evidence type="ECO:0000313" key="3">
    <source>
        <dbReference type="EMBL" id="KAK7425823.1"/>
    </source>
</evidence>
<feature type="compositionally biased region" description="Polar residues" evidence="1">
    <location>
        <begin position="1"/>
        <end position="15"/>
    </location>
</feature>
<dbReference type="Pfam" id="PF20150">
    <property type="entry name" value="2EXR"/>
    <property type="match status" value="1"/>
</dbReference>
<reference evidence="3 4" key="1">
    <citation type="journal article" date="2025" name="Microbiol. Resour. Announc.">
        <title>Draft genome sequences for Neonectria magnoliae and Neonectria punicea, canker pathogens of Liriodendron tulipifera and Acer saccharum in West Virginia.</title>
        <authorList>
            <person name="Petronek H.M."/>
            <person name="Kasson M.T."/>
            <person name="Metheny A.M."/>
            <person name="Stauder C.M."/>
            <person name="Lovett B."/>
            <person name="Lynch S.C."/>
            <person name="Garnas J.R."/>
            <person name="Kasson L.R."/>
            <person name="Stajich J.E."/>
        </authorList>
    </citation>
    <scope>NUCLEOTIDE SEQUENCE [LARGE SCALE GENOMIC DNA]</scope>
    <source>
        <strain evidence="3 4">NRRL 64651</strain>
    </source>
</reference>
<dbReference type="Proteomes" id="UP001498421">
    <property type="component" value="Unassembled WGS sequence"/>
</dbReference>
<keyword evidence="4" id="KW-1185">Reference proteome</keyword>